<evidence type="ECO:0000313" key="2">
    <source>
        <dbReference type="Proteomes" id="UP001178322"/>
    </source>
</evidence>
<accession>A0AAX3WRI8</accession>
<name>A0AAX3WRI8_9BACI</name>
<dbReference type="AlphaFoldDB" id="A0AAX3WRI8"/>
<gene>
    <name evidence="1" type="ORF">QNH24_15500</name>
</gene>
<protein>
    <submittedName>
        <fullName evidence="1">Uncharacterized protein</fullName>
    </submittedName>
</protein>
<organism evidence="1 2">
    <name type="scientific">Lysinibacillus pakistanensis</name>
    <dbReference type="NCBI Taxonomy" id="759811"/>
    <lineage>
        <taxon>Bacteria</taxon>
        <taxon>Bacillati</taxon>
        <taxon>Bacillota</taxon>
        <taxon>Bacilli</taxon>
        <taxon>Bacillales</taxon>
        <taxon>Bacillaceae</taxon>
        <taxon>Lysinibacillus</taxon>
    </lineage>
</organism>
<dbReference type="EMBL" id="CP126101">
    <property type="protein sequence ID" value="WHY49737.1"/>
    <property type="molecule type" value="Genomic_DNA"/>
</dbReference>
<evidence type="ECO:0000313" key="1">
    <source>
        <dbReference type="EMBL" id="WHY49737.1"/>
    </source>
</evidence>
<dbReference type="Proteomes" id="UP001178322">
    <property type="component" value="Chromosome"/>
</dbReference>
<reference evidence="1" key="1">
    <citation type="submission" date="2023-05" db="EMBL/GenBank/DDBJ databases">
        <title>Comparative genomics of Bacillaceae isolates and their secondary metabolite potential.</title>
        <authorList>
            <person name="Song L."/>
            <person name="Nielsen L.J."/>
            <person name="Mohite O."/>
            <person name="Xu X."/>
            <person name="Weber T."/>
            <person name="Kovacs A.T."/>
        </authorList>
    </citation>
    <scope>NUCLEOTIDE SEQUENCE</scope>
    <source>
        <strain evidence="1">LY1</strain>
    </source>
</reference>
<proteinExistence type="predicted"/>
<sequence length="215" mass="24526">MKMQAVQDGVMNIYRQVAKQGYDADFGNLLVATQQAAEQRDNGQNEEVRELSFKEMIELEHKAIVAFRQGDLIGHERYMKELSGHQGSLERVNAAAEAQAAEANMDNGIFPEDAPQSVKRYVSGLSMKEHIVMFTQVAVQEIIANAYQDGNGHWRIRHRDEPGYIDIFEQPDFSYTKLVEKMLAHIELNRKYTTQDKYEEQLDVILGLKEAAKGF</sequence>
<dbReference type="RefSeq" id="WP_283868471.1">
    <property type="nucleotide sequence ID" value="NZ_CP126101.1"/>
</dbReference>